<dbReference type="GO" id="GO:0030976">
    <property type="term" value="F:thiamine pyrophosphate binding"/>
    <property type="evidence" value="ECO:0007669"/>
    <property type="project" value="InterPro"/>
</dbReference>
<comment type="cofactor">
    <cofactor evidence="11">
        <name>Mg(2+)</name>
        <dbReference type="ChEBI" id="CHEBI:18420"/>
    </cofactor>
    <text evidence="11">Binds 1 Mg(2+) per subunit.</text>
</comment>
<dbReference type="InterPro" id="IPR047214">
    <property type="entry name" value="TPP_PDC_IPDC"/>
</dbReference>
<feature type="binding site" evidence="11">
    <location>
        <position position="508"/>
    </location>
    <ligand>
        <name>Mg(2+)</name>
        <dbReference type="ChEBI" id="CHEBI:18420"/>
    </ligand>
</feature>
<feature type="binding site" evidence="11">
    <location>
        <position position="479"/>
    </location>
    <ligand>
        <name>Mg(2+)</name>
        <dbReference type="ChEBI" id="CHEBI:18420"/>
    </ligand>
</feature>
<dbReference type="AlphaFoldDB" id="A0A7S0ZHF1"/>
<evidence type="ECO:0000313" key="16">
    <source>
        <dbReference type="EMBL" id="CAD8821679.1"/>
    </source>
</evidence>
<keyword evidence="10" id="KW-0456">Lyase</keyword>
<dbReference type="PANTHER" id="PTHR43452">
    <property type="entry name" value="PYRUVATE DECARBOXYLASE"/>
    <property type="match status" value="1"/>
</dbReference>
<evidence type="ECO:0000256" key="12">
    <source>
        <dbReference type="RuleBase" id="RU362132"/>
    </source>
</evidence>
<feature type="domain" description="Thiamine pyrophosphate enzyme TPP-binding" evidence="14">
    <location>
        <begin position="444"/>
        <end position="570"/>
    </location>
</feature>
<evidence type="ECO:0000259" key="13">
    <source>
        <dbReference type="Pfam" id="PF00205"/>
    </source>
</evidence>
<dbReference type="EMBL" id="HBFP01008485">
    <property type="protein sequence ID" value="CAD8821679.1"/>
    <property type="molecule type" value="Transcribed_RNA"/>
</dbReference>
<comment type="catalytic activity">
    <reaction evidence="1">
        <text>a 2-oxocarboxylate + H(+) = an aldehyde + CO2</text>
        <dbReference type="Rhea" id="RHEA:11628"/>
        <dbReference type="ChEBI" id="CHEBI:15378"/>
        <dbReference type="ChEBI" id="CHEBI:16526"/>
        <dbReference type="ChEBI" id="CHEBI:17478"/>
        <dbReference type="ChEBI" id="CHEBI:35179"/>
        <dbReference type="EC" id="4.1.1.1"/>
    </reaction>
</comment>
<evidence type="ECO:0000256" key="9">
    <source>
        <dbReference type="ARBA" id="ARBA00023052"/>
    </source>
</evidence>
<dbReference type="Gene3D" id="3.40.50.1220">
    <property type="entry name" value="TPP-binding domain"/>
    <property type="match status" value="1"/>
</dbReference>
<dbReference type="GO" id="GO:0004737">
    <property type="term" value="F:pyruvate decarboxylase activity"/>
    <property type="evidence" value="ECO:0007669"/>
    <property type="project" value="UniProtKB-EC"/>
</dbReference>
<dbReference type="CDD" id="cd07038">
    <property type="entry name" value="TPP_PYR_PDC_IPDC_like"/>
    <property type="match status" value="1"/>
</dbReference>
<comment type="cofactor">
    <cofactor evidence="2">
        <name>a metal cation</name>
        <dbReference type="ChEBI" id="CHEBI:25213"/>
    </cofactor>
</comment>
<evidence type="ECO:0000256" key="1">
    <source>
        <dbReference type="ARBA" id="ARBA00001041"/>
    </source>
</evidence>
<reference evidence="16" key="1">
    <citation type="submission" date="2021-01" db="EMBL/GenBank/DDBJ databases">
        <authorList>
            <person name="Corre E."/>
            <person name="Pelletier E."/>
            <person name="Niang G."/>
            <person name="Scheremetjew M."/>
            <person name="Finn R."/>
            <person name="Kale V."/>
            <person name="Holt S."/>
            <person name="Cochrane G."/>
            <person name="Meng A."/>
            <person name="Brown T."/>
            <person name="Cohen L."/>
        </authorList>
    </citation>
    <scope>NUCLEOTIDE SEQUENCE</scope>
    <source>
        <strain evidence="16">CCMP3278</strain>
    </source>
</reference>
<dbReference type="EC" id="4.1.1.1" evidence="5"/>
<evidence type="ECO:0000256" key="8">
    <source>
        <dbReference type="ARBA" id="ARBA00022842"/>
    </source>
</evidence>
<keyword evidence="6 11" id="KW-0479">Metal-binding</keyword>
<dbReference type="Pfam" id="PF00205">
    <property type="entry name" value="TPP_enzyme_M"/>
    <property type="match status" value="1"/>
</dbReference>
<dbReference type="Pfam" id="PF02775">
    <property type="entry name" value="TPP_enzyme_C"/>
    <property type="match status" value="1"/>
</dbReference>
<evidence type="ECO:0000256" key="3">
    <source>
        <dbReference type="ARBA" id="ARBA00001964"/>
    </source>
</evidence>
<evidence type="ECO:0000259" key="15">
    <source>
        <dbReference type="Pfam" id="PF02776"/>
    </source>
</evidence>
<dbReference type="InterPro" id="IPR012110">
    <property type="entry name" value="PDC/IPDC-like"/>
</dbReference>
<dbReference type="GO" id="GO:0000949">
    <property type="term" value="P:aromatic amino acid family catabolic process to alcohol via Ehrlich pathway"/>
    <property type="evidence" value="ECO:0007669"/>
    <property type="project" value="TreeGrafter"/>
</dbReference>
<evidence type="ECO:0000256" key="7">
    <source>
        <dbReference type="ARBA" id="ARBA00022793"/>
    </source>
</evidence>
<dbReference type="InterPro" id="IPR012000">
    <property type="entry name" value="Thiamin_PyroP_enz_cen_dom"/>
</dbReference>
<feature type="domain" description="Thiamine pyrophosphate enzyme N-terminal TPP-binding" evidence="15">
    <location>
        <begin position="43"/>
        <end position="152"/>
    </location>
</feature>
<dbReference type="Pfam" id="PF02776">
    <property type="entry name" value="TPP_enzyme_N"/>
    <property type="match status" value="1"/>
</dbReference>
<dbReference type="CDD" id="cd02005">
    <property type="entry name" value="TPP_PDC_IPDC"/>
    <property type="match status" value="1"/>
</dbReference>
<keyword evidence="9 12" id="KW-0786">Thiamine pyrophosphate</keyword>
<dbReference type="FunFam" id="3.40.50.1220:FF:000009">
    <property type="entry name" value="Pyruvate decarboxylase 1"/>
    <property type="match status" value="1"/>
</dbReference>
<name>A0A7S0ZHF1_9RHOD</name>
<evidence type="ECO:0000256" key="5">
    <source>
        <dbReference type="ARBA" id="ARBA00013202"/>
    </source>
</evidence>
<dbReference type="FunFam" id="3.40.50.970:FF:000024">
    <property type="entry name" value="Pyruvate decarboxylase isozyme"/>
    <property type="match status" value="1"/>
</dbReference>
<evidence type="ECO:0000256" key="10">
    <source>
        <dbReference type="ARBA" id="ARBA00023239"/>
    </source>
</evidence>
<dbReference type="InterPro" id="IPR029035">
    <property type="entry name" value="DHS-like_NAD/FAD-binding_dom"/>
</dbReference>
<dbReference type="SUPFAM" id="SSF52467">
    <property type="entry name" value="DHS-like NAD/FAD-binding domain"/>
    <property type="match status" value="1"/>
</dbReference>
<dbReference type="InterPro" id="IPR047213">
    <property type="entry name" value="TPP_PYR_PDC_IPDC-like"/>
</dbReference>
<evidence type="ECO:0000259" key="14">
    <source>
        <dbReference type="Pfam" id="PF02775"/>
    </source>
</evidence>
<comment type="similarity">
    <text evidence="4 12">Belongs to the TPP enzyme family.</text>
</comment>
<dbReference type="InterPro" id="IPR011766">
    <property type="entry name" value="TPP_enzyme_TPP-bd"/>
</dbReference>
<dbReference type="GO" id="GO:0000287">
    <property type="term" value="F:magnesium ion binding"/>
    <property type="evidence" value="ECO:0007669"/>
    <property type="project" value="InterPro"/>
</dbReference>
<comment type="cofactor">
    <cofactor evidence="3">
        <name>thiamine diphosphate</name>
        <dbReference type="ChEBI" id="CHEBI:58937"/>
    </cofactor>
</comment>
<organism evidence="16">
    <name type="scientific">Timspurckia oligopyrenoides</name>
    <dbReference type="NCBI Taxonomy" id="708627"/>
    <lineage>
        <taxon>Eukaryota</taxon>
        <taxon>Rhodophyta</taxon>
        <taxon>Bangiophyceae</taxon>
        <taxon>Porphyridiales</taxon>
        <taxon>Porphyridiaceae</taxon>
        <taxon>Timspurckia</taxon>
    </lineage>
</organism>
<evidence type="ECO:0000256" key="2">
    <source>
        <dbReference type="ARBA" id="ARBA00001920"/>
    </source>
</evidence>
<feature type="binding site" evidence="11">
    <location>
        <position position="506"/>
    </location>
    <ligand>
        <name>Mg(2+)</name>
        <dbReference type="ChEBI" id="CHEBI:18420"/>
    </ligand>
</feature>
<keyword evidence="7" id="KW-0210">Decarboxylase</keyword>
<proteinExistence type="inferred from homology"/>
<dbReference type="SUPFAM" id="SSF52518">
    <property type="entry name" value="Thiamin diphosphate-binding fold (THDP-binding)"/>
    <property type="match status" value="2"/>
</dbReference>
<dbReference type="InterPro" id="IPR029061">
    <property type="entry name" value="THDP-binding"/>
</dbReference>
<dbReference type="InterPro" id="IPR012001">
    <property type="entry name" value="Thiamin_PyroP_enz_TPP-bd_dom"/>
</dbReference>
<dbReference type="PIRSF" id="PIRSF036565">
    <property type="entry name" value="Pyruvt_ip_decrb"/>
    <property type="match status" value="1"/>
</dbReference>
<gene>
    <name evidence="16" type="ORF">TOLI1172_LOCUS6075</name>
</gene>
<protein>
    <recommendedName>
        <fullName evidence="5">pyruvate decarboxylase</fullName>
        <ecNumber evidence="5">4.1.1.1</ecNumber>
    </recommendedName>
</protein>
<evidence type="ECO:0000256" key="6">
    <source>
        <dbReference type="ARBA" id="ARBA00022723"/>
    </source>
</evidence>
<feature type="domain" description="Thiamine pyrophosphate enzyme central" evidence="13">
    <location>
        <begin position="242"/>
        <end position="352"/>
    </location>
</feature>
<evidence type="ECO:0000256" key="11">
    <source>
        <dbReference type="PIRSR" id="PIRSR036565-2"/>
    </source>
</evidence>
<accession>A0A7S0ZHF1</accession>
<dbReference type="Gene3D" id="3.40.50.970">
    <property type="match status" value="2"/>
</dbReference>
<dbReference type="PANTHER" id="PTHR43452:SF1">
    <property type="entry name" value="PYRUVATE DECARBOXYLASE C186.09-RELATED"/>
    <property type="match status" value="1"/>
</dbReference>
<sequence length="604" mass="66719">MTESRKRPLEDGMLLASTAHQDDVQRSKTFSSSFSNFAPDRWTVGTYLAGRMYEVGIRDYFVVPGDYNLTLLDEILKHDGMKMISCCNELNAGYAADGYSRACGVSAVFVTFTVGGLSVVNAVAGAYSDNLPMLVVSGGINSNDIGSNRVLHHTTGLANKNQQFEMFERVTAFAAKISHVSGAKHLIDRAFHVMLREKKPVYLEISCNLSSEPTTLPCPFYYKNVSISSEEAMELAIRAASHFWSAAVKPVIIGGVKMRSYHAINEFEMLANAAGCGIAVMPNAKGMFDETHKNFMGTYWGSVSSPGCCNIVESSDLYMFVGPVFNDYTTVGYSTLLKKNKMITVHPDRVTMPDGSQFGIVKMNDFLARFAQVVIPNPASLEAFQRVHEDPSHPPERDPNSPLQVKYAMAHVQKVLTNDLALVVETGDSWFNGQRLKLPRGCQYEFQMQYGSIGWAVGALLGMGIGLKGKKRTLALIGDGSFQMTAQEMSTIIRYQTNPIVILFNNRGYTIEVEIHDGPYNKTKNWDYVKLIEAFDAGESNSKAVRVDTEAQFAKAITEAIDYDGLYFIEATLDTDDCTAELLEWGARVASANSRKHLDTEEVL</sequence>
<keyword evidence="8 11" id="KW-0460">Magnesium</keyword>
<dbReference type="GO" id="GO:0005829">
    <property type="term" value="C:cytosol"/>
    <property type="evidence" value="ECO:0007669"/>
    <property type="project" value="TreeGrafter"/>
</dbReference>
<evidence type="ECO:0000256" key="4">
    <source>
        <dbReference type="ARBA" id="ARBA00007812"/>
    </source>
</evidence>